<accession>A0A7T3RDE6</accession>
<feature type="signal peptide" evidence="1">
    <location>
        <begin position="1"/>
        <end position="19"/>
    </location>
</feature>
<reference evidence="2 3" key="1">
    <citation type="submission" date="2020-11" db="EMBL/GenBank/DDBJ databases">
        <title>Treponema Peruensis nv. sp., first commensal Treponema isolated from human feces.</title>
        <authorList>
            <person name="Belkhou C."/>
            <person name="Raes J."/>
        </authorList>
    </citation>
    <scope>NUCLEOTIDE SEQUENCE [LARGE SCALE GENOMIC DNA]</scope>
    <source>
        <strain evidence="2 3">RCC2812</strain>
    </source>
</reference>
<dbReference type="Proteomes" id="UP000595224">
    <property type="component" value="Chromosome"/>
</dbReference>
<evidence type="ECO:0000313" key="2">
    <source>
        <dbReference type="EMBL" id="QQA01081.1"/>
    </source>
</evidence>
<keyword evidence="3" id="KW-1185">Reference proteome</keyword>
<dbReference type="AlphaFoldDB" id="A0A7T3RDE6"/>
<organism evidence="2 3">
    <name type="scientific">Treponema peruense</name>
    <dbReference type="NCBI Taxonomy" id="2787628"/>
    <lineage>
        <taxon>Bacteria</taxon>
        <taxon>Pseudomonadati</taxon>
        <taxon>Spirochaetota</taxon>
        <taxon>Spirochaetia</taxon>
        <taxon>Spirochaetales</taxon>
        <taxon>Treponemataceae</taxon>
        <taxon>Treponema</taxon>
    </lineage>
</organism>
<evidence type="ECO:0000313" key="3">
    <source>
        <dbReference type="Proteomes" id="UP000595224"/>
    </source>
</evidence>
<dbReference type="RefSeq" id="WP_198442679.1">
    <property type="nucleotide sequence ID" value="NZ_CBCSHE010000007.1"/>
</dbReference>
<protein>
    <submittedName>
        <fullName evidence="2">Uncharacterized protein</fullName>
    </submittedName>
</protein>
<feature type="chain" id="PRO_5032438705" evidence="1">
    <location>
        <begin position="20"/>
        <end position="159"/>
    </location>
</feature>
<proteinExistence type="predicted"/>
<dbReference type="EMBL" id="CP064936">
    <property type="protein sequence ID" value="QQA01081.1"/>
    <property type="molecule type" value="Genomic_DNA"/>
</dbReference>
<gene>
    <name evidence="2" type="ORF">IWA51_00135</name>
</gene>
<name>A0A7T3RDE6_9SPIR</name>
<dbReference type="KEGG" id="tper:IWA51_00135"/>
<sequence length="159" mass="18157">MKKLILFAILLLAVPVVFSKETGQEEDVISLGSVSCEDYEKKRIDYNQKTWFWFWGIAYRFENTNENLSKNELNEILAPVEGNVSLIKKSDFWDRFTIGLLSFCLASGVVCAFSDTYSPVQFVTGSMSLLSLVSLNFTNIASETYRMHAVDNYNLYLTE</sequence>
<keyword evidence="1" id="KW-0732">Signal</keyword>
<evidence type="ECO:0000256" key="1">
    <source>
        <dbReference type="SAM" id="SignalP"/>
    </source>
</evidence>